<evidence type="ECO:0000313" key="7">
    <source>
        <dbReference type="Proteomes" id="UP001157161"/>
    </source>
</evidence>
<protein>
    <recommendedName>
        <fullName evidence="8">Branched-chain amino acid aminotransferase</fullName>
    </recommendedName>
</protein>
<dbReference type="GO" id="GO:0008652">
    <property type="term" value="P:amino acid biosynthetic process"/>
    <property type="evidence" value="ECO:0007669"/>
    <property type="project" value="UniProtKB-KW"/>
</dbReference>
<evidence type="ECO:0000256" key="5">
    <source>
        <dbReference type="ARBA" id="ARBA00023304"/>
    </source>
</evidence>
<dbReference type="Gene3D" id="3.20.10.10">
    <property type="entry name" value="D-amino Acid Aminotransferase, subunit A, domain 2"/>
    <property type="match status" value="1"/>
</dbReference>
<dbReference type="PANTHER" id="PTHR11825">
    <property type="entry name" value="SUBGROUP IIII AMINOTRANSFERASE"/>
    <property type="match status" value="1"/>
</dbReference>
<proteinExistence type="inferred from homology"/>
<keyword evidence="4" id="KW-0663">Pyridoxal phosphate</keyword>
<reference evidence="6" key="2">
    <citation type="submission" date="2023-02" db="EMBL/GenBank/DDBJ databases">
        <authorList>
            <person name="Sun Q."/>
            <person name="Mori K."/>
        </authorList>
    </citation>
    <scope>NUCLEOTIDE SEQUENCE</scope>
    <source>
        <strain evidence="6">NBRC 112290</strain>
    </source>
</reference>
<dbReference type="EMBL" id="BSUM01000001">
    <property type="protein sequence ID" value="GMA30771.1"/>
    <property type="molecule type" value="Genomic_DNA"/>
</dbReference>
<sequence length="122" mass="12745">MNVVVVNRDGTASTPRLTGSILEGVTRSSILTLLAEQGLTVTERDIPLAELVDGVRSGDVAEIFACGTAAVVTPIGRLAGTDFDLVVGDGEAGSLTRDVHAQLTGIQYGTREDAHGWLTRLV</sequence>
<evidence type="ECO:0000256" key="3">
    <source>
        <dbReference type="ARBA" id="ARBA00022605"/>
    </source>
</evidence>
<evidence type="ECO:0000256" key="2">
    <source>
        <dbReference type="ARBA" id="ARBA00009320"/>
    </source>
</evidence>
<reference evidence="6" key="1">
    <citation type="journal article" date="2014" name="Int. J. Syst. Evol. Microbiol.">
        <title>Complete genome sequence of Corynebacterium casei LMG S-19264T (=DSM 44701T), isolated from a smear-ripened cheese.</title>
        <authorList>
            <consortium name="US DOE Joint Genome Institute (JGI-PGF)"/>
            <person name="Walter F."/>
            <person name="Albersmeier A."/>
            <person name="Kalinowski J."/>
            <person name="Ruckert C."/>
        </authorList>
    </citation>
    <scope>NUCLEOTIDE SEQUENCE</scope>
    <source>
        <strain evidence="6">NBRC 112290</strain>
    </source>
</reference>
<comment type="caution">
    <text evidence="6">The sequence shown here is derived from an EMBL/GenBank/DDBJ whole genome shotgun (WGS) entry which is preliminary data.</text>
</comment>
<organism evidence="6 7">
    <name type="scientific">Litorihabitans aurantiacus</name>
    <dbReference type="NCBI Taxonomy" id="1930061"/>
    <lineage>
        <taxon>Bacteria</taxon>
        <taxon>Bacillati</taxon>
        <taxon>Actinomycetota</taxon>
        <taxon>Actinomycetes</taxon>
        <taxon>Micrococcales</taxon>
        <taxon>Beutenbergiaceae</taxon>
        <taxon>Litorihabitans</taxon>
    </lineage>
</organism>
<dbReference type="SUPFAM" id="SSF56752">
    <property type="entry name" value="D-aminoacid aminotransferase-like PLP-dependent enzymes"/>
    <property type="match status" value="1"/>
</dbReference>
<evidence type="ECO:0000256" key="4">
    <source>
        <dbReference type="ARBA" id="ARBA00022898"/>
    </source>
</evidence>
<keyword evidence="5" id="KW-0100">Branched-chain amino acid biosynthesis</keyword>
<dbReference type="Proteomes" id="UP001157161">
    <property type="component" value="Unassembled WGS sequence"/>
</dbReference>
<evidence type="ECO:0000313" key="6">
    <source>
        <dbReference type="EMBL" id="GMA30771.1"/>
    </source>
</evidence>
<name>A0AA37UUW1_9MICO</name>
<dbReference type="Pfam" id="PF01063">
    <property type="entry name" value="Aminotran_4"/>
    <property type="match status" value="1"/>
</dbReference>
<keyword evidence="7" id="KW-1185">Reference proteome</keyword>
<dbReference type="AlphaFoldDB" id="A0AA37UUW1"/>
<comment type="cofactor">
    <cofactor evidence="1">
        <name>pyridoxal 5'-phosphate</name>
        <dbReference type="ChEBI" id="CHEBI:597326"/>
    </cofactor>
</comment>
<keyword evidence="3" id="KW-0028">Amino-acid biosynthesis</keyword>
<accession>A0AA37UUW1</accession>
<dbReference type="InterPro" id="IPR001544">
    <property type="entry name" value="Aminotrans_IV"/>
</dbReference>
<evidence type="ECO:0000256" key="1">
    <source>
        <dbReference type="ARBA" id="ARBA00001933"/>
    </source>
</evidence>
<gene>
    <name evidence="6" type="ORF">GCM10025875_07630</name>
</gene>
<dbReference type="InterPro" id="IPR005786">
    <property type="entry name" value="B_amino_transII"/>
</dbReference>
<evidence type="ECO:0008006" key="8">
    <source>
        <dbReference type="Google" id="ProtNLM"/>
    </source>
</evidence>
<dbReference type="GO" id="GO:0004084">
    <property type="term" value="F:branched-chain-amino-acid transaminase activity"/>
    <property type="evidence" value="ECO:0007669"/>
    <property type="project" value="InterPro"/>
</dbReference>
<dbReference type="PANTHER" id="PTHR11825:SF44">
    <property type="entry name" value="BRANCHED-CHAIN-AMINO-ACID AMINOTRANSFERASE"/>
    <property type="match status" value="1"/>
</dbReference>
<comment type="similarity">
    <text evidence="2">Belongs to the class-IV pyridoxal-phosphate-dependent aminotransferase family.</text>
</comment>
<dbReference type="InterPro" id="IPR036038">
    <property type="entry name" value="Aminotransferase-like"/>
</dbReference>
<dbReference type="InterPro" id="IPR043132">
    <property type="entry name" value="BCAT-like_C"/>
</dbReference>
<dbReference type="GO" id="GO:0009082">
    <property type="term" value="P:branched-chain amino acid biosynthetic process"/>
    <property type="evidence" value="ECO:0007669"/>
    <property type="project" value="UniProtKB-KW"/>
</dbReference>